<dbReference type="AlphaFoldDB" id="I3DUT5"/>
<sequence>MDAWIEMIGNALSLMGFPVASYMDAWIEINM</sequence>
<comment type="caution">
    <text evidence="1">The sequence shown here is derived from an EMBL/GenBank/DDBJ whole genome shotgun (WGS) entry which is preliminary data.</text>
</comment>
<gene>
    <name evidence="1" type="ORF">PB1_10579</name>
</gene>
<dbReference type="Proteomes" id="UP000010523">
    <property type="component" value="Unassembled WGS sequence"/>
</dbReference>
<proteinExistence type="predicted"/>
<reference evidence="1 2" key="1">
    <citation type="journal article" date="2012" name="Appl. Environ. Microbiol.">
        <title>Genome Sequence of Thermotolerant Bacillus methanolicus: Features and Regulation Related to Methylotrophy and Production of L-Lysine and L-Glutamate from Methanol.</title>
        <authorList>
            <person name="Heggeset T.M."/>
            <person name="Krog A."/>
            <person name="Balzer S."/>
            <person name="Wentzel A."/>
            <person name="Ellingsen T.E."/>
            <person name="Brautaset T."/>
        </authorList>
    </citation>
    <scope>NUCLEOTIDE SEQUENCE [LARGE SCALE GENOMIC DNA]</scope>
    <source>
        <strain evidence="1 2">PB1</strain>
    </source>
</reference>
<keyword evidence="2" id="KW-1185">Reference proteome</keyword>
<dbReference type="EMBL" id="AFEU01000003">
    <property type="protein sequence ID" value="EIJ78006.1"/>
    <property type="molecule type" value="Genomic_DNA"/>
</dbReference>
<dbReference type="PATRIC" id="fig|997296.3.peg.2220"/>
<evidence type="ECO:0000313" key="2">
    <source>
        <dbReference type="Proteomes" id="UP000010523"/>
    </source>
</evidence>
<evidence type="ECO:0000313" key="1">
    <source>
        <dbReference type="EMBL" id="EIJ78006.1"/>
    </source>
</evidence>
<protein>
    <submittedName>
        <fullName evidence="1">Uncharacterized protein</fullName>
    </submittedName>
</protein>
<accession>I3DUT5</accession>
<dbReference type="STRING" id="997296.PB1_10579"/>
<organism evidence="1 2">
    <name type="scientific">Bacillus methanolicus PB1</name>
    <dbReference type="NCBI Taxonomy" id="997296"/>
    <lineage>
        <taxon>Bacteria</taxon>
        <taxon>Bacillati</taxon>
        <taxon>Bacillota</taxon>
        <taxon>Bacilli</taxon>
        <taxon>Bacillales</taxon>
        <taxon>Bacillaceae</taxon>
        <taxon>Bacillus</taxon>
    </lineage>
</organism>
<name>I3DUT5_BACMT</name>